<dbReference type="Gene3D" id="3.30.70.270">
    <property type="match status" value="1"/>
</dbReference>
<reference evidence="5" key="2">
    <citation type="submission" date="2020-09" db="EMBL/GenBank/DDBJ databases">
        <authorList>
            <person name="Sun Q."/>
            <person name="Zhou Y."/>
        </authorList>
    </citation>
    <scope>NUCLEOTIDE SEQUENCE</scope>
    <source>
        <strain evidence="5">CGMCC 1.15725</strain>
    </source>
</reference>
<keyword evidence="3" id="KW-1133">Transmembrane helix</keyword>
<evidence type="ECO:0000313" key="6">
    <source>
        <dbReference type="Proteomes" id="UP000646365"/>
    </source>
</evidence>
<dbReference type="GO" id="GO:0052621">
    <property type="term" value="F:diguanylate cyclase activity"/>
    <property type="evidence" value="ECO:0007669"/>
    <property type="project" value="UniProtKB-EC"/>
</dbReference>
<feature type="transmembrane region" description="Helical" evidence="3">
    <location>
        <begin position="63"/>
        <end position="83"/>
    </location>
</feature>
<accession>A0A8J2YVP2</accession>
<dbReference type="InterPro" id="IPR029787">
    <property type="entry name" value="Nucleotide_cyclase"/>
</dbReference>
<sequence length="393" mass="42055">MTLDIGTVYIVDALSLITLGLLQLLAYATGRFERWPAYWGLSNLLLGLGPLGVMLVHATNGTLAIVLSNGLSLAGYFLLLVAIDRFSGRRRFGWRGAALLLGAAALIAVVWPQPSDFRPRVFAGTLLLAGCDIAIMCEGILLARRERLVSGWILAGTFAPTALLQCARGILTLTSQIPAGDLLAASQSPAQQWIGASVTTFVAMRGITLLLLAAERDRNLLIAIARHDPLTGAMNRNGLEHSVGLLAGARGREAAEAALLLVDIDHFKRLNDTSGHAAGDAVLQLFTSTAERQLRKHDILARHGGDEFVIVIPRTRVDEAVEVAERIRHAFDAALDGMPELQVRPTLSIGVASGNLAHDGFDGLLRHADAALYRSKHQGRNRVQAATPGISFA</sequence>
<dbReference type="InterPro" id="IPR000160">
    <property type="entry name" value="GGDEF_dom"/>
</dbReference>
<feature type="transmembrane region" description="Helical" evidence="3">
    <location>
        <begin position="92"/>
        <end position="111"/>
    </location>
</feature>
<evidence type="ECO:0000259" key="4">
    <source>
        <dbReference type="PROSITE" id="PS50887"/>
    </source>
</evidence>
<evidence type="ECO:0000256" key="3">
    <source>
        <dbReference type="SAM" id="Phobius"/>
    </source>
</evidence>
<dbReference type="EC" id="2.7.7.65" evidence="1"/>
<dbReference type="GO" id="GO:1902201">
    <property type="term" value="P:negative regulation of bacterial-type flagellum-dependent cell motility"/>
    <property type="evidence" value="ECO:0007669"/>
    <property type="project" value="TreeGrafter"/>
</dbReference>
<dbReference type="GO" id="GO:0043709">
    <property type="term" value="P:cell adhesion involved in single-species biofilm formation"/>
    <property type="evidence" value="ECO:0007669"/>
    <property type="project" value="TreeGrafter"/>
</dbReference>
<dbReference type="GO" id="GO:0005886">
    <property type="term" value="C:plasma membrane"/>
    <property type="evidence" value="ECO:0007669"/>
    <property type="project" value="TreeGrafter"/>
</dbReference>
<dbReference type="AlphaFoldDB" id="A0A8J2YVP2"/>
<evidence type="ECO:0000256" key="2">
    <source>
        <dbReference type="ARBA" id="ARBA00034247"/>
    </source>
</evidence>
<dbReference type="RefSeq" id="WP_189048678.1">
    <property type="nucleotide sequence ID" value="NZ_BMJQ01000010.1"/>
</dbReference>
<evidence type="ECO:0000256" key="1">
    <source>
        <dbReference type="ARBA" id="ARBA00012528"/>
    </source>
</evidence>
<dbReference type="Pfam" id="PF00990">
    <property type="entry name" value="GGDEF"/>
    <property type="match status" value="1"/>
</dbReference>
<feature type="transmembrane region" description="Helical" evidence="3">
    <location>
        <begin position="6"/>
        <end position="26"/>
    </location>
</feature>
<dbReference type="EMBL" id="BMJQ01000010">
    <property type="protein sequence ID" value="GGF28486.1"/>
    <property type="molecule type" value="Genomic_DNA"/>
</dbReference>
<feature type="transmembrane region" description="Helical" evidence="3">
    <location>
        <begin position="38"/>
        <end position="57"/>
    </location>
</feature>
<comment type="catalytic activity">
    <reaction evidence="2">
        <text>2 GTP = 3',3'-c-di-GMP + 2 diphosphate</text>
        <dbReference type="Rhea" id="RHEA:24898"/>
        <dbReference type="ChEBI" id="CHEBI:33019"/>
        <dbReference type="ChEBI" id="CHEBI:37565"/>
        <dbReference type="ChEBI" id="CHEBI:58805"/>
        <dbReference type="EC" id="2.7.7.65"/>
    </reaction>
</comment>
<organism evidence="5 6">
    <name type="scientific">Aliidongia dinghuensis</name>
    <dbReference type="NCBI Taxonomy" id="1867774"/>
    <lineage>
        <taxon>Bacteria</taxon>
        <taxon>Pseudomonadati</taxon>
        <taxon>Pseudomonadota</taxon>
        <taxon>Alphaproteobacteria</taxon>
        <taxon>Rhodospirillales</taxon>
        <taxon>Dongiaceae</taxon>
        <taxon>Aliidongia</taxon>
    </lineage>
</organism>
<gene>
    <name evidence="5" type="ORF">GCM10011611_38180</name>
</gene>
<feature type="domain" description="GGDEF" evidence="4">
    <location>
        <begin position="255"/>
        <end position="388"/>
    </location>
</feature>
<dbReference type="CDD" id="cd01949">
    <property type="entry name" value="GGDEF"/>
    <property type="match status" value="1"/>
</dbReference>
<keyword evidence="3" id="KW-0812">Transmembrane</keyword>
<dbReference type="Proteomes" id="UP000646365">
    <property type="component" value="Unassembled WGS sequence"/>
</dbReference>
<proteinExistence type="predicted"/>
<dbReference type="InterPro" id="IPR043128">
    <property type="entry name" value="Rev_trsase/Diguanyl_cyclase"/>
</dbReference>
<dbReference type="FunFam" id="3.30.70.270:FF:000001">
    <property type="entry name" value="Diguanylate cyclase domain protein"/>
    <property type="match status" value="1"/>
</dbReference>
<keyword evidence="3" id="KW-0472">Membrane</keyword>
<dbReference type="SMART" id="SM00267">
    <property type="entry name" value="GGDEF"/>
    <property type="match status" value="1"/>
</dbReference>
<dbReference type="PANTHER" id="PTHR45138">
    <property type="entry name" value="REGULATORY COMPONENTS OF SENSORY TRANSDUCTION SYSTEM"/>
    <property type="match status" value="1"/>
</dbReference>
<feature type="transmembrane region" description="Helical" evidence="3">
    <location>
        <begin position="152"/>
        <end position="173"/>
    </location>
</feature>
<keyword evidence="6" id="KW-1185">Reference proteome</keyword>
<dbReference type="PANTHER" id="PTHR45138:SF9">
    <property type="entry name" value="DIGUANYLATE CYCLASE DGCM-RELATED"/>
    <property type="match status" value="1"/>
</dbReference>
<evidence type="ECO:0000313" key="5">
    <source>
        <dbReference type="EMBL" id="GGF28486.1"/>
    </source>
</evidence>
<dbReference type="InterPro" id="IPR050469">
    <property type="entry name" value="Diguanylate_Cyclase"/>
</dbReference>
<name>A0A8J2YVP2_9PROT</name>
<protein>
    <recommendedName>
        <fullName evidence="1">diguanylate cyclase</fullName>
        <ecNumber evidence="1">2.7.7.65</ecNumber>
    </recommendedName>
</protein>
<dbReference type="PROSITE" id="PS50887">
    <property type="entry name" value="GGDEF"/>
    <property type="match status" value="1"/>
</dbReference>
<dbReference type="SUPFAM" id="SSF55073">
    <property type="entry name" value="Nucleotide cyclase"/>
    <property type="match status" value="1"/>
</dbReference>
<reference evidence="5" key="1">
    <citation type="journal article" date="2014" name="Int. J. Syst. Evol. Microbiol.">
        <title>Complete genome sequence of Corynebacterium casei LMG S-19264T (=DSM 44701T), isolated from a smear-ripened cheese.</title>
        <authorList>
            <consortium name="US DOE Joint Genome Institute (JGI-PGF)"/>
            <person name="Walter F."/>
            <person name="Albersmeier A."/>
            <person name="Kalinowski J."/>
            <person name="Ruckert C."/>
        </authorList>
    </citation>
    <scope>NUCLEOTIDE SEQUENCE</scope>
    <source>
        <strain evidence="5">CGMCC 1.15725</strain>
    </source>
</reference>
<feature type="transmembrane region" description="Helical" evidence="3">
    <location>
        <begin position="193"/>
        <end position="214"/>
    </location>
</feature>
<feature type="transmembrane region" description="Helical" evidence="3">
    <location>
        <begin position="123"/>
        <end position="143"/>
    </location>
</feature>
<dbReference type="NCBIfam" id="TIGR00254">
    <property type="entry name" value="GGDEF"/>
    <property type="match status" value="1"/>
</dbReference>
<comment type="caution">
    <text evidence="5">The sequence shown here is derived from an EMBL/GenBank/DDBJ whole genome shotgun (WGS) entry which is preliminary data.</text>
</comment>